<sequence length="722" mass="79563">MIFKGRANRAKAPAGLIPASFSLSLLALAMSAVMHPAQADENTQEQEMVVYGDGNGSADSQQDYAVKTTRSGTKMLLTPRDIPQSVSVVTRQRMQDQDLQTIDQVLTNATGVSSQQVDSERSSYFSRGFEITNFAYDEIPTSMGDAWNFGDAQEDTAIYDRIEIVRGANGLMTGAGDPGATVNMVRKRADSKTFRGNVSASYGSWNKQRYVGDISAPLNSDGSLRGRVVAGYQDQDSWLDRYGKRKKFLYGVIEGDVTEHTTASLGWDYQQTNTANPTWGGLPSLYSNGSRTHYDRNVNTSADWTGYSVESRKVFANLTHNWDNGWSVRFNGTHGEQTFNDTLLYVMGNPDATTGEGASGWGSKDRGKRTLDAFDAYASGPFELLGRQHQLMAGANYSRQHNATFSKDGPMDSAQIGIFNNSWDGSVAEPEWGDWYQNADDIVRQKSAYTAARLSLADPLSLIVGARYTQYSSDGSSGDMRKYNTTPYGGLVYDINDSLSAYASYTSIFAPQTKRTKEGAWLSPVTGKNYETGLKADWMDGRLTTNVAVFRIEQENAGEEISGVFVNGSSEQAYRATKGAVSKGAEFEVNGAVTDNLQLTFSATRYVARDSDGRFNSFAPQTQLKVFSRYRVPALPDLTLGGGVNWQNQVYKDVTGPDGETQRLYQGSYPLVDLFAQYQLTKQLAVQANVRNLFDREYYSYLDDSAVYGEPRSVSVSMSYTF</sequence>
<dbReference type="RefSeq" id="WP_032104053.1">
    <property type="nucleotide sequence ID" value="NZ_CP060481.1"/>
</dbReference>
<dbReference type="PANTHER" id="PTHR32552">
    <property type="entry name" value="FERRICHROME IRON RECEPTOR-RELATED"/>
    <property type="match status" value="1"/>
</dbReference>
<evidence type="ECO:0000256" key="16">
    <source>
        <dbReference type="RuleBase" id="RU003357"/>
    </source>
</evidence>
<evidence type="ECO:0000259" key="17">
    <source>
        <dbReference type="Pfam" id="PF00593"/>
    </source>
</evidence>
<evidence type="ECO:0000256" key="8">
    <source>
        <dbReference type="ARBA" id="ARBA00023004"/>
    </source>
</evidence>
<proteinExistence type="inferred from homology"/>
<evidence type="ECO:0000256" key="5">
    <source>
        <dbReference type="ARBA" id="ARBA00022496"/>
    </source>
</evidence>
<dbReference type="InterPro" id="IPR039426">
    <property type="entry name" value="TonB-dep_rcpt-like"/>
</dbReference>
<evidence type="ECO:0000256" key="1">
    <source>
        <dbReference type="ARBA" id="ARBA00004571"/>
    </source>
</evidence>
<evidence type="ECO:0000256" key="4">
    <source>
        <dbReference type="ARBA" id="ARBA00022452"/>
    </source>
</evidence>
<evidence type="ECO:0000256" key="3">
    <source>
        <dbReference type="ARBA" id="ARBA00022448"/>
    </source>
</evidence>
<dbReference type="PROSITE" id="PS52016">
    <property type="entry name" value="TONB_DEPENDENT_REC_3"/>
    <property type="match status" value="1"/>
</dbReference>
<dbReference type="CDD" id="cd01347">
    <property type="entry name" value="ligand_gated_channel"/>
    <property type="match status" value="1"/>
</dbReference>
<evidence type="ECO:0000256" key="15">
    <source>
        <dbReference type="PROSITE-ProRule" id="PRU10144"/>
    </source>
</evidence>
<evidence type="ECO:0000256" key="2">
    <source>
        <dbReference type="ARBA" id="ARBA00009810"/>
    </source>
</evidence>
<keyword evidence="4 14" id="KW-1134">Transmembrane beta strand</keyword>
<dbReference type="NCBIfam" id="TIGR01783">
    <property type="entry name" value="TonB-siderophor"/>
    <property type="match status" value="1"/>
</dbReference>
<dbReference type="EMBL" id="JAAJRM010000001">
    <property type="protein sequence ID" value="NGF41475.1"/>
    <property type="molecule type" value="Genomic_DNA"/>
</dbReference>
<dbReference type="InterPro" id="IPR012910">
    <property type="entry name" value="Plug_dom"/>
</dbReference>
<keyword evidence="8" id="KW-0408">Iron</keyword>
<name>A0A144I0V7_9ENTR</name>
<organism evidence="19">
    <name type="scientific">Enterobacter hormaechei</name>
    <dbReference type="NCBI Taxonomy" id="158836"/>
    <lineage>
        <taxon>Bacteria</taxon>
        <taxon>Pseudomonadati</taxon>
        <taxon>Pseudomonadota</taxon>
        <taxon>Gammaproteobacteria</taxon>
        <taxon>Enterobacterales</taxon>
        <taxon>Enterobacteriaceae</taxon>
        <taxon>Enterobacter</taxon>
        <taxon>Enterobacter cloacae complex</taxon>
    </lineage>
</organism>
<dbReference type="AlphaFoldDB" id="A0A144I0V7"/>
<feature type="short sequence motif" description="TonB C-terminal box" evidence="15">
    <location>
        <begin position="705"/>
        <end position="722"/>
    </location>
</feature>
<dbReference type="InterPro" id="IPR037066">
    <property type="entry name" value="Plug_dom_sf"/>
</dbReference>
<dbReference type="PROSITE" id="PS01156">
    <property type="entry name" value="TONB_DEPENDENT_REC_2"/>
    <property type="match status" value="1"/>
</dbReference>
<dbReference type="InterPro" id="IPR010105">
    <property type="entry name" value="TonB_sidphr_rcpt"/>
</dbReference>
<keyword evidence="7" id="KW-0732">Signal</keyword>
<evidence type="ECO:0000256" key="11">
    <source>
        <dbReference type="ARBA" id="ARBA00023136"/>
    </source>
</evidence>
<accession>A0A144I0V7</accession>
<keyword evidence="9" id="KW-0406">Ion transport</keyword>
<keyword evidence="13 14" id="KW-0998">Cell outer membrane</keyword>
<dbReference type="InterPro" id="IPR000531">
    <property type="entry name" value="Beta-barrel_TonB"/>
</dbReference>
<keyword evidence="11 14" id="KW-0472">Membrane</keyword>
<dbReference type="InterPro" id="IPR010917">
    <property type="entry name" value="TonB_rcpt_CS"/>
</dbReference>
<evidence type="ECO:0000256" key="10">
    <source>
        <dbReference type="ARBA" id="ARBA00023077"/>
    </source>
</evidence>
<reference evidence="19" key="1">
    <citation type="submission" date="2020-02" db="EMBL/GenBank/DDBJ databases">
        <title>WGS of Carbapenem-Resistant Enterobacteriaceae.</title>
        <authorList>
            <person name="Tokajian S."/>
            <person name="El Chaar M."/>
            <person name="El Khoury M."/>
        </authorList>
    </citation>
    <scope>NUCLEOTIDE SEQUENCE</scope>
    <source>
        <strain evidence="19">EHM_71</strain>
    </source>
</reference>
<keyword evidence="12 19" id="KW-0675">Receptor</keyword>
<dbReference type="PANTHER" id="PTHR32552:SF74">
    <property type="entry name" value="HYDROXAMATE SIDEROPHORE RECEPTOR FHUE"/>
    <property type="match status" value="1"/>
</dbReference>
<dbReference type="Gene3D" id="2.40.170.20">
    <property type="entry name" value="TonB-dependent receptor, beta-barrel domain"/>
    <property type="match status" value="1"/>
</dbReference>
<dbReference type="NCBIfam" id="NF007447">
    <property type="entry name" value="PRK10003.1"/>
    <property type="match status" value="1"/>
</dbReference>
<evidence type="ECO:0000256" key="14">
    <source>
        <dbReference type="PROSITE-ProRule" id="PRU01360"/>
    </source>
</evidence>
<gene>
    <name evidence="19" type="primary">fhuE</name>
    <name evidence="19" type="ORF">G5635_03480</name>
</gene>
<evidence type="ECO:0000256" key="9">
    <source>
        <dbReference type="ARBA" id="ARBA00023065"/>
    </source>
</evidence>
<comment type="similarity">
    <text evidence="2 14 16">Belongs to the TonB-dependent receptor family.</text>
</comment>
<feature type="domain" description="TonB-dependent receptor-like beta-barrel" evidence="17">
    <location>
        <begin position="269"/>
        <end position="693"/>
    </location>
</feature>
<keyword evidence="3 14" id="KW-0813">Transport</keyword>
<dbReference type="GO" id="GO:0038023">
    <property type="term" value="F:signaling receptor activity"/>
    <property type="evidence" value="ECO:0007669"/>
    <property type="project" value="InterPro"/>
</dbReference>
<evidence type="ECO:0000256" key="7">
    <source>
        <dbReference type="ARBA" id="ARBA00022729"/>
    </source>
</evidence>
<dbReference type="Pfam" id="PF00593">
    <property type="entry name" value="TonB_dep_Rec_b-barrel"/>
    <property type="match status" value="1"/>
</dbReference>
<keyword evidence="6 14" id="KW-0812">Transmembrane</keyword>
<evidence type="ECO:0000259" key="18">
    <source>
        <dbReference type="Pfam" id="PF07715"/>
    </source>
</evidence>
<evidence type="ECO:0000256" key="6">
    <source>
        <dbReference type="ARBA" id="ARBA00022692"/>
    </source>
</evidence>
<accession>A0A6G4MJS8</accession>
<dbReference type="GO" id="GO:0009279">
    <property type="term" value="C:cell outer membrane"/>
    <property type="evidence" value="ECO:0007669"/>
    <property type="project" value="UniProtKB-SubCell"/>
</dbReference>
<dbReference type="Pfam" id="PF07715">
    <property type="entry name" value="Plug"/>
    <property type="match status" value="1"/>
</dbReference>
<comment type="subcellular location">
    <subcellularLocation>
        <location evidence="1 14">Cell outer membrane</location>
        <topology evidence="1 14">Multi-pass membrane protein</topology>
    </subcellularLocation>
</comment>
<feature type="domain" description="TonB-dependent receptor plug" evidence="18">
    <location>
        <begin position="79"/>
        <end position="180"/>
    </location>
</feature>
<dbReference type="FunFam" id="2.170.130.10:FF:000010">
    <property type="entry name" value="Ferripyoverdine receptor"/>
    <property type="match status" value="1"/>
</dbReference>
<dbReference type="SUPFAM" id="SSF56935">
    <property type="entry name" value="Porins"/>
    <property type="match status" value="1"/>
</dbReference>
<dbReference type="GO" id="GO:0015891">
    <property type="term" value="P:siderophore transport"/>
    <property type="evidence" value="ECO:0007669"/>
    <property type="project" value="InterPro"/>
</dbReference>
<keyword evidence="5" id="KW-0410">Iron transport</keyword>
<comment type="caution">
    <text evidence="19">The sequence shown here is derived from an EMBL/GenBank/DDBJ whole genome shotgun (WGS) entry which is preliminary data.</text>
</comment>
<evidence type="ECO:0000313" key="19">
    <source>
        <dbReference type="EMBL" id="NGF41475.1"/>
    </source>
</evidence>
<evidence type="ECO:0000256" key="13">
    <source>
        <dbReference type="ARBA" id="ARBA00023237"/>
    </source>
</evidence>
<keyword evidence="10 16" id="KW-0798">TonB box</keyword>
<dbReference type="Gene3D" id="2.170.130.10">
    <property type="entry name" value="TonB-dependent receptor, plug domain"/>
    <property type="match status" value="1"/>
</dbReference>
<dbReference type="InterPro" id="IPR036942">
    <property type="entry name" value="Beta-barrel_TonB_sf"/>
</dbReference>
<evidence type="ECO:0000256" key="12">
    <source>
        <dbReference type="ARBA" id="ARBA00023170"/>
    </source>
</evidence>
<protein>
    <submittedName>
        <fullName evidence="19">Ferric-rhodotorulic acid/ferric-coprogen receptor FhuE</fullName>
    </submittedName>
</protein>
<dbReference type="GO" id="GO:0015344">
    <property type="term" value="F:siderophore uptake transmembrane transporter activity"/>
    <property type="evidence" value="ECO:0007669"/>
    <property type="project" value="TreeGrafter"/>
</dbReference>